<dbReference type="Proteomes" id="UP000789342">
    <property type="component" value="Unassembled WGS sequence"/>
</dbReference>
<feature type="region of interest" description="Disordered" evidence="1">
    <location>
        <begin position="40"/>
        <end position="64"/>
    </location>
</feature>
<protein>
    <submittedName>
        <fullName evidence="3">1247_t:CDS:1</fullName>
    </submittedName>
</protein>
<reference evidence="3" key="1">
    <citation type="submission" date="2021-06" db="EMBL/GenBank/DDBJ databases">
        <authorList>
            <person name="Kallberg Y."/>
            <person name="Tangrot J."/>
            <person name="Rosling A."/>
        </authorList>
    </citation>
    <scope>NUCLEOTIDE SEQUENCE</scope>
    <source>
        <strain evidence="3">CL551</strain>
    </source>
</reference>
<proteinExistence type="predicted"/>
<keyword evidence="4" id="KW-1185">Reference proteome</keyword>
<sequence>MADANISKNYLENECQALGISTDGVKSDLVQRLRKHLKGKNRAFSHESEGSYRSEGGDSNTQLLDDGLETTEMQNLSLQAKTLKELAYQSRKGNAAGIPPTREQSSTHSIYRSEPTHAQTENKKKRPLLNEEGGDQDLISNRMLIEFKRLENAMININDKLNTVTAHVQGTRHKVEVNETLQWNQEALVAEGYGWDIASALPDTQDNWSKGKDSLIEKAKTLVEVIKTKHQRIYESSKSSNFGRWND</sequence>
<dbReference type="Pfam" id="PF02037">
    <property type="entry name" value="SAP"/>
    <property type="match status" value="1"/>
</dbReference>
<dbReference type="AlphaFoldDB" id="A0A9N8ZFZ2"/>
<comment type="caution">
    <text evidence="3">The sequence shown here is derived from an EMBL/GenBank/DDBJ whole genome shotgun (WGS) entry which is preliminary data.</text>
</comment>
<dbReference type="PROSITE" id="PS50800">
    <property type="entry name" value="SAP"/>
    <property type="match status" value="1"/>
</dbReference>
<evidence type="ECO:0000313" key="4">
    <source>
        <dbReference type="Proteomes" id="UP000789342"/>
    </source>
</evidence>
<feature type="compositionally biased region" description="Basic and acidic residues" evidence="1">
    <location>
        <begin position="44"/>
        <end position="56"/>
    </location>
</feature>
<evidence type="ECO:0000313" key="3">
    <source>
        <dbReference type="EMBL" id="CAG8492270.1"/>
    </source>
</evidence>
<dbReference type="InterPro" id="IPR003034">
    <property type="entry name" value="SAP_dom"/>
</dbReference>
<evidence type="ECO:0000259" key="2">
    <source>
        <dbReference type="PROSITE" id="PS50800"/>
    </source>
</evidence>
<accession>A0A9N8ZFZ2</accession>
<feature type="domain" description="SAP" evidence="2">
    <location>
        <begin position="3"/>
        <end position="37"/>
    </location>
</feature>
<feature type="region of interest" description="Disordered" evidence="1">
    <location>
        <begin position="92"/>
        <end position="134"/>
    </location>
</feature>
<dbReference type="OrthoDB" id="2446405at2759"/>
<organism evidence="3 4">
    <name type="scientific">Acaulospora morrowiae</name>
    <dbReference type="NCBI Taxonomy" id="94023"/>
    <lineage>
        <taxon>Eukaryota</taxon>
        <taxon>Fungi</taxon>
        <taxon>Fungi incertae sedis</taxon>
        <taxon>Mucoromycota</taxon>
        <taxon>Glomeromycotina</taxon>
        <taxon>Glomeromycetes</taxon>
        <taxon>Diversisporales</taxon>
        <taxon>Acaulosporaceae</taxon>
        <taxon>Acaulospora</taxon>
    </lineage>
</organism>
<feature type="non-terminal residue" evidence="3">
    <location>
        <position position="247"/>
    </location>
</feature>
<gene>
    <name evidence="3" type="ORF">AMORRO_LOCUS2835</name>
</gene>
<name>A0A9N8ZFZ2_9GLOM</name>
<dbReference type="EMBL" id="CAJVPV010001275">
    <property type="protein sequence ID" value="CAG8492270.1"/>
    <property type="molecule type" value="Genomic_DNA"/>
</dbReference>
<evidence type="ECO:0000256" key="1">
    <source>
        <dbReference type="SAM" id="MobiDB-lite"/>
    </source>
</evidence>